<keyword evidence="1" id="KW-0812">Transmembrane</keyword>
<gene>
    <name evidence="2" type="ORF">SAMN05444352_13918</name>
</gene>
<evidence type="ECO:0000256" key="1">
    <source>
        <dbReference type="SAM" id="Phobius"/>
    </source>
</evidence>
<feature type="transmembrane region" description="Helical" evidence="1">
    <location>
        <begin position="81"/>
        <end position="103"/>
    </location>
</feature>
<dbReference type="Pfam" id="PF06197">
    <property type="entry name" value="DUF998"/>
    <property type="match status" value="1"/>
</dbReference>
<evidence type="ECO:0000313" key="2">
    <source>
        <dbReference type="EMBL" id="SNT31343.1"/>
    </source>
</evidence>
<organism evidence="2 3">
    <name type="scientific">Pseudomonas japonica</name>
    <dbReference type="NCBI Taxonomy" id="256466"/>
    <lineage>
        <taxon>Bacteria</taxon>
        <taxon>Pseudomonadati</taxon>
        <taxon>Pseudomonadota</taxon>
        <taxon>Gammaproteobacteria</taxon>
        <taxon>Pseudomonadales</taxon>
        <taxon>Pseudomonadaceae</taxon>
        <taxon>Pseudomonas</taxon>
    </lineage>
</organism>
<keyword evidence="1" id="KW-0472">Membrane</keyword>
<feature type="transmembrane region" description="Helical" evidence="1">
    <location>
        <begin position="53"/>
        <end position="74"/>
    </location>
</feature>
<keyword evidence="3" id="KW-1185">Reference proteome</keyword>
<dbReference type="EMBL" id="FZOL01000039">
    <property type="protein sequence ID" value="SNT31343.1"/>
    <property type="molecule type" value="Genomic_DNA"/>
</dbReference>
<feature type="transmembrane region" description="Helical" evidence="1">
    <location>
        <begin position="123"/>
        <end position="143"/>
    </location>
</feature>
<dbReference type="OrthoDB" id="679392at2"/>
<name>A0A239LNG5_9PSED</name>
<proteinExistence type="predicted"/>
<sequence>MRTIDRVLLGAGLLIPFWLFFGVLLTASQFPGYSHVDLAMSQLGAVGAPTHDWSPWVNNLPLGLLFVLCALGLLRRFRGSGLAAMSALLVLVHGLASIGAGIFPCDQGCLPVEPSLAQKLHNLSGLVMFVSLILASVLWIFLGRRQLGSVGFARFSLLCVLLSLVTVGLMAGAMESGHGFGLYQRLNYGVAVVWLAVLAWFGQRESGALA</sequence>
<keyword evidence="1" id="KW-1133">Transmembrane helix</keyword>
<accession>A0A239LNG5</accession>
<dbReference type="Proteomes" id="UP000198407">
    <property type="component" value="Unassembled WGS sequence"/>
</dbReference>
<dbReference type="STRING" id="1215104.GCA_000730585_00892"/>
<protein>
    <submittedName>
        <fullName evidence="2">Hypothetical membrane protein</fullName>
    </submittedName>
</protein>
<feature type="transmembrane region" description="Helical" evidence="1">
    <location>
        <begin position="155"/>
        <end position="174"/>
    </location>
</feature>
<dbReference type="AlphaFoldDB" id="A0A239LNG5"/>
<dbReference type="InterPro" id="IPR009339">
    <property type="entry name" value="DUF998"/>
</dbReference>
<evidence type="ECO:0000313" key="3">
    <source>
        <dbReference type="Proteomes" id="UP000198407"/>
    </source>
</evidence>
<reference evidence="3" key="1">
    <citation type="submission" date="2017-06" db="EMBL/GenBank/DDBJ databases">
        <authorList>
            <person name="Varghese N."/>
            <person name="Submissions S."/>
        </authorList>
    </citation>
    <scope>NUCLEOTIDE SEQUENCE [LARGE SCALE GENOMIC DNA]</scope>
    <source>
        <strain evidence="3">DSM 22348</strain>
    </source>
</reference>
<dbReference type="RefSeq" id="WP_042128898.1">
    <property type="nucleotide sequence ID" value="NZ_FZOL01000039.1"/>
</dbReference>
<feature type="transmembrane region" description="Helical" evidence="1">
    <location>
        <begin position="186"/>
        <end position="202"/>
    </location>
</feature>